<keyword evidence="4" id="KW-1185">Reference proteome</keyword>
<evidence type="ECO:0000259" key="2">
    <source>
        <dbReference type="Pfam" id="PF00144"/>
    </source>
</evidence>
<evidence type="ECO:0000313" key="3">
    <source>
        <dbReference type="EMBL" id="KPI39384.1"/>
    </source>
</evidence>
<dbReference type="Proteomes" id="UP000038010">
    <property type="component" value="Unassembled WGS sequence"/>
</dbReference>
<feature type="domain" description="Beta-lactamase-related" evidence="2">
    <location>
        <begin position="24"/>
        <end position="361"/>
    </location>
</feature>
<reference evidence="3 4" key="1">
    <citation type="submission" date="2015-06" db="EMBL/GenBank/DDBJ databases">
        <title>Draft genome of the ant-associated black yeast Phialophora attae CBS 131958.</title>
        <authorList>
            <person name="Moreno L.F."/>
            <person name="Stielow B.J."/>
            <person name="de Hoog S."/>
            <person name="Vicente V.A."/>
            <person name="Weiss V.A."/>
            <person name="de Vries M."/>
            <person name="Cruz L.M."/>
            <person name="Souza E.M."/>
        </authorList>
    </citation>
    <scope>NUCLEOTIDE SEQUENCE [LARGE SCALE GENOMIC DNA]</scope>
    <source>
        <strain evidence="3 4">CBS 131958</strain>
    </source>
</reference>
<dbReference type="PANTHER" id="PTHR46825">
    <property type="entry name" value="D-ALANYL-D-ALANINE-CARBOXYPEPTIDASE/ENDOPEPTIDASE AMPH"/>
    <property type="match status" value="1"/>
</dbReference>
<dbReference type="AlphaFoldDB" id="A0A0N1H3E2"/>
<dbReference type="VEuPathDB" id="FungiDB:AB675_4973"/>
<dbReference type="PANTHER" id="PTHR46825:SF9">
    <property type="entry name" value="BETA-LACTAMASE-RELATED DOMAIN-CONTAINING PROTEIN"/>
    <property type="match status" value="1"/>
</dbReference>
<evidence type="ECO:0000313" key="4">
    <source>
        <dbReference type="Proteomes" id="UP000038010"/>
    </source>
</evidence>
<dbReference type="InterPro" id="IPR050491">
    <property type="entry name" value="AmpC-like"/>
</dbReference>
<dbReference type="SUPFAM" id="SSF56601">
    <property type="entry name" value="beta-lactamase/transpeptidase-like"/>
    <property type="match status" value="1"/>
</dbReference>
<dbReference type="InterPro" id="IPR001466">
    <property type="entry name" value="Beta-lactam-related"/>
</dbReference>
<dbReference type="RefSeq" id="XP_017999347.1">
    <property type="nucleotide sequence ID" value="XM_018145149.1"/>
</dbReference>
<proteinExistence type="inferred from homology"/>
<dbReference type="EMBL" id="LFJN01000015">
    <property type="protein sequence ID" value="KPI39384.1"/>
    <property type="molecule type" value="Genomic_DNA"/>
</dbReference>
<dbReference type="STRING" id="1664694.A0A0N1H3E2"/>
<sequence length="558" mass="61880">MQQTGVPGHKSQPMDELLSEGFASHVNDLLRTWHVPGLSIAVFNKQSTRTAAFGHARLDHPVPATLDTVYDMASTSKSFTAAAIGKLVADDDHHPNVAWTAKMSVLLPDDFVLPDAYATQHTTVEDILSHLTGMPGHDLSYMSIRAAQPDTAQSVTQSLRHLPMNAPLRTAYQYNNMMYTVATHLVETLTEQSFASFLHKNFFRPLGMTSTFLQPSAVYATGEAYSSRLAHRHVWKPATQSYLTLPIPVEQPEGQGAGSIQSSVVDFAKWGQALLRRDTNILPEKIYDDLFTPRIILDPESTVDEREPFTSYELYCLGLSVRFYRGHRIIEHDGSITGVQSLLCFLPEDDFGMVICGNGDNAAIIAHILAMQLFDDVLSIPEPGRVDWGRRAVEVTERGAREAAEEGAESKGDADARYNATDWPLSAFTGMFVHPGYKTIIIDIVPSSRKSSDEGDQEQEKLHIDALDRSEPFEAFFEGLRDVRDDEEAEKWEVEKGNAVICTADIVDDGGEVLSVWAVFDFRGKGISEGEGERARRVGIALCVSKGNMLIWFDRGKR</sequence>
<protein>
    <recommendedName>
        <fullName evidence="2">Beta-lactamase-related domain-containing protein</fullName>
    </recommendedName>
</protein>
<dbReference type="GeneID" id="28737029"/>
<organism evidence="3 4">
    <name type="scientific">Cyphellophora attinorum</name>
    <dbReference type="NCBI Taxonomy" id="1664694"/>
    <lineage>
        <taxon>Eukaryota</taxon>
        <taxon>Fungi</taxon>
        <taxon>Dikarya</taxon>
        <taxon>Ascomycota</taxon>
        <taxon>Pezizomycotina</taxon>
        <taxon>Eurotiomycetes</taxon>
        <taxon>Chaetothyriomycetidae</taxon>
        <taxon>Chaetothyriales</taxon>
        <taxon>Cyphellophoraceae</taxon>
        <taxon>Cyphellophora</taxon>
    </lineage>
</organism>
<dbReference type="OrthoDB" id="5946976at2759"/>
<name>A0A0N1H3E2_9EURO</name>
<dbReference type="Gene3D" id="3.40.710.10">
    <property type="entry name" value="DD-peptidase/beta-lactamase superfamily"/>
    <property type="match status" value="1"/>
</dbReference>
<evidence type="ECO:0000256" key="1">
    <source>
        <dbReference type="ARBA" id="ARBA00038215"/>
    </source>
</evidence>
<gene>
    <name evidence="3" type="ORF">AB675_4973</name>
</gene>
<dbReference type="Pfam" id="PF00144">
    <property type="entry name" value="Beta-lactamase"/>
    <property type="match status" value="1"/>
</dbReference>
<dbReference type="InterPro" id="IPR012338">
    <property type="entry name" value="Beta-lactam/transpept-like"/>
</dbReference>
<comment type="similarity">
    <text evidence="1">Belongs to the peptidase S12 family.</text>
</comment>
<accession>A0A0N1H3E2</accession>
<comment type="caution">
    <text evidence="3">The sequence shown here is derived from an EMBL/GenBank/DDBJ whole genome shotgun (WGS) entry which is preliminary data.</text>
</comment>